<name>A0ABT9FRU4_9BACL</name>
<feature type="signal peptide" evidence="1">
    <location>
        <begin position="1"/>
        <end position="27"/>
    </location>
</feature>
<keyword evidence="1" id="KW-0732">Signal</keyword>
<dbReference type="EMBL" id="JAPCKK010000016">
    <property type="protein sequence ID" value="MDP4097389.1"/>
    <property type="molecule type" value="Genomic_DNA"/>
</dbReference>
<evidence type="ECO:0000313" key="2">
    <source>
        <dbReference type="EMBL" id="MDP4097389.1"/>
    </source>
</evidence>
<organism evidence="2 3">
    <name type="scientific">Paenibacillus zeirhizosphaerae</name>
    <dbReference type="NCBI Taxonomy" id="2987519"/>
    <lineage>
        <taxon>Bacteria</taxon>
        <taxon>Bacillati</taxon>
        <taxon>Bacillota</taxon>
        <taxon>Bacilli</taxon>
        <taxon>Bacillales</taxon>
        <taxon>Paenibacillaceae</taxon>
        <taxon>Paenibacillus</taxon>
    </lineage>
</organism>
<evidence type="ECO:0000256" key="1">
    <source>
        <dbReference type="SAM" id="SignalP"/>
    </source>
</evidence>
<comment type="caution">
    <text evidence="2">The sequence shown here is derived from an EMBL/GenBank/DDBJ whole genome shotgun (WGS) entry which is preliminary data.</text>
</comment>
<reference evidence="2 3" key="1">
    <citation type="submission" date="2022-10" db="EMBL/GenBank/DDBJ databases">
        <title>Paenibacillus description and whole genome data of maize root bacterial community.</title>
        <authorList>
            <person name="Marton D."/>
            <person name="Farkas M."/>
            <person name="Cserhati M."/>
        </authorList>
    </citation>
    <scope>NUCLEOTIDE SEQUENCE [LARGE SCALE GENOMIC DNA]</scope>
    <source>
        <strain evidence="2 3">P96</strain>
    </source>
</reference>
<dbReference type="RefSeq" id="WP_305754998.1">
    <property type="nucleotide sequence ID" value="NZ_JAPCKK010000016.1"/>
</dbReference>
<feature type="chain" id="PRO_5046509689" evidence="1">
    <location>
        <begin position="28"/>
        <end position="266"/>
    </location>
</feature>
<keyword evidence="3" id="KW-1185">Reference proteome</keyword>
<dbReference type="Proteomes" id="UP001241848">
    <property type="component" value="Unassembled WGS sequence"/>
</dbReference>
<sequence>MIEFKKVITLSTTASIALTLFSLPAYADNISAVQETQISSPAQNDVSNIFDKQNLVVTYEAQEITDLKELEKRAEEGISDLSTDEISSAPNIQLDLGSSDENTKVIRTAQILQTAQNEDGIILNKVAITSFSYDESKYSSGNDSTLGNKAYSTIYIDDWFDPRGVKYWDLQHVSGGWALDSGVSISSGTITAGQSGATYGRVGFSQNKTWNVSGTTFSYDVPPSWEPVTSNGGSGILSTVVGVSTKVNYKKGTTTWSHSLTNNFTS</sequence>
<accession>A0ABT9FRU4</accession>
<evidence type="ECO:0000313" key="3">
    <source>
        <dbReference type="Proteomes" id="UP001241848"/>
    </source>
</evidence>
<gene>
    <name evidence="2" type="ORF">OIN60_11475</name>
</gene>
<proteinExistence type="predicted"/>
<protein>
    <submittedName>
        <fullName evidence="2">Uncharacterized protein</fullName>
    </submittedName>
</protein>